<evidence type="ECO:0000313" key="8">
    <source>
        <dbReference type="EMBL" id="PQA46749.1"/>
    </source>
</evidence>
<dbReference type="AlphaFoldDB" id="A0A2P6ATC2"/>
<dbReference type="InterPro" id="IPR045864">
    <property type="entry name" value="aa-tRNA-synth_II/BPL/LPL"/>
</dbReference>
<dbReference type="PANTHER" id="PTHR10993">
    <property type="entry name" value="OCTANOYLTRANSFERASE"/>
    <property type="match status" value="1"/>
</dbReference>
<dbReference type="HAMAP" id="MF_00013">
    <property type="entry name" value="LipB"/>
    <property type="match status" value="1"/>
</dbReference>
<dbReference type="NCBIfam" id="NF010922">
    <property type="entry name" value="PRK14342.1"/>
    <property type="match status" value="1"/>
</dbReference>
<comment type="function">
    <text evidence="5 6">Catalyzes the transfer of endogenously produced octanoic acid from octanoyl-acyl-carrier-protein onto the lipoyl domains of lipoate-dependent enzymes. Lipoyl-ACP can also act as a substrate although octanoyl-ACP is likely to be the physiological substrate.</text>
</comment>
<evidence type="ECO:0000256" key="1">
    <source>
        <dbReference type="ARBA" id="ARBA00004821"/>
    </source>
</evidence>
<sequence>MSDSPVAARDIPVPVREIDVQWQGQVDYAPTWQAMQTLTATRDADTPDALWLLEHPPVYTQGQAGKPEHLLLPGSIPVVQTDRGGQVTYHGPGQLVGYLLVDLGRLGLGAREFVERIEDALVDALARLGVASTADRNAHGVYVDGRKIASLGMRIRRGCSYHGFSLNVDMDLAPFRGINPCGYAGLQMCQLRDLLTPEQLAGRDRAALMAAARVAALDGLQARFPELDFGLTQRRPD</sequence>
<keyword evidence="4 6" id="KW-0012">Acyltransferase</keyword>
<keyword evidence="9" id="KW-1185">Reference proteome</keyword>
<dbReference type="FunFam" id="3.30.930.10:FF:000020">
    <property type="entry name" value="Octanoyltransferase"/>
    <property type="match status" value="1"/>
</dbReference>
<feature type="domain" description="BPL/LPL catalytic" evidence="7">
    <location>
        <begin position="44"/>
        <end position="228"/>
    </location>
</feature>
<name>A0A2P6ATC2_9GAMM</name>
<evidence type="ECO:0000256" key="5">
    <source>
        <dbReference type="ARBA" id="ARBA00024732"/>
    </source>
</evidence>
<accession>A0A2P6ATC2</accession>
<dbReference type="PROSITE" id="PS51733">
    <property type="entry name" value="BPL_LPL_CATALYTIC"/>
    <property type="match status" value="1"/>
</dbReference>
<feature type="active site" description="Acyl-thioester intermediate" evidence="6">
    <location>
        <position position="181"/>
    </location>
</feature>
<dbReference type="PROSITE" id="PS01313">
    <property type="entry name" value="LIPB"/>
    <property type="match status" value="1"/>
</dbReference>
<dbReference type="NCBIfam" id="TIGR00214">
    <property type="entry name" value="lipB"/>
    <property type="match status" value="1"/>
</dbReference>
<dbReference type="GO" id="GO:0009249">
    <property type="term" value="P:protein lipoylation"/>
    <property type="evidence" value="ECO:0007669"/>
    <property type="project" value="InterPro"/>
</dbReference>
<evidence type="ECO:0000259" key="7">
    <source>
        <dbReference type="PROSITE" id="PS51733"/>
    </source>
</evidence>
<dbReference type="InterPro" id="IPR004143">
    <property type="entry name" value="BPL_LPL_catalytic"/>
</dbReference>
<feature type="site" description="Lowers pKa of active site Cys" evidence="6">
    <location>
        <position position="147"/>
    </location>
</feature>
<dbReference type="GO" id="GO:0033819">
    <property type="term" value="F:lipoyl(octanoyl) transferase activity"/>
    <property type="evidence" value="ECO:0007669"/>
    <property type="project" value="UniProtKB-EC"/>
</dbReference>
<feature type="binding site" evidence="6">
    <location>
        <begin position="163"/>
        <end position="165"/>
    </location>
    <ligand>
        <name>substrate</name>
    </ligand>
</feature>
<dbReference type="Proteomes" id="UP000243900">
    <property type="component" value="Unassembled WGS sequence"/>
</dbReference>
<dbReference type="SUPFAM" id="SSF55681">
    <property type="entry name" value="Class II aaRS and biotin synthetases"/>
    <property type="match status" value="1"/>
</dbReference>
<feature type="binding site" evidence="6">
    <location>
        <begin position="150"/>
        <end position="152"/>
    </location>
    <ligand>
        <name>substrate</name>
    </ligand>
</feature>
<evidence type="ECO:0000313" key="9">
    <source>
        <dbReference type="Proteomes" id="UP000243900"/>
    </source>
</evidence>
<reference evidence="9" key="1">
    <citation type="submission" date="2018-02" db="EMBL/GenBank/DDBJ databases">
        <title>Genome sequencing of Solimonas sp. HR-BB.</title>
        <authorList>
            <person name="Lee Y."/>
            <person name="Jeon C.O."/>
        </authorList>
    </citation>
    <scope>NUCLEOTIDE SEQUENCE [LARGE SCALE GENOMIC DNA]</scope>
    <source>
        <strain evidence="9">HR-E</strain>
    </source>
</reference>
<dbReference type="EC" id="2.3.1.181" evidence="6"/>
<dbReference type="InterPro" id="IPR000544">
    <property type="entry name" value="Octanoyltransferase"/>
</dbReference>
<dbReference type="InterPro" id="IPR020605">
    <property type="entry name" value="Octanoyltransferase_CS"/>
</dbReference>
<dbReference type="CDD" id="cd16444">
    <property type="entry name" value="LipB"/>
    <property type="match status" value="1"/>
</dbReference>
<evidence type="ECO:0000256" key="2">
    <source>
        <dbReference type="ARBA" id="ARBA00022490"/>
    </source>
</evidence>
<dbReference type="EMBL" id="PTQZ01000068">
    <property type="protein sequence ID" value="PQA46749.1"/>
    <property type="molecule type" value="Genomic_DNA"/>
</dbReference>
<dbReference type="OrthoDB" id="9787061at2"/>
<protein>
    <recommendedName>
        <fullName evidence="6">Octanoyltransferase</fullName>
        <ecNumber evidence="6">2.3.1.181</ecNumber>
    </recommendedName>
    <alternativeName>
        <fullName evidence="6">Lipoate-protein ligase B</fullName>
    </alternativeName>
    <alternativeName>
        <fullName evidence="6">Lipoyl/octanoyl transferase</fullName>
    </alternativeName>
    <alternativeName>
        <fullName evidence="6">Octanoyl-[acyl-carrier-protein]-protein N-octanoyltransferase</fullName>
    </alternativeName>
</protein>
<comment type="caution">
    <text evidence="8">The sequence shown here is derived from an EMBL/GenBank/DDBJ whole genome shotgun (WGS) entry which is preliminary data.</text>
</comment>
<evidence type="ECO:0000256" key="6">
    <source>
        <dbReference type="HAMAP-Rule" id="MF_00013"/>
    </source>
</evidence>
<dbReference type="GO" id="GO:0005737">
    <property type="term" value="C:cytoplasm"/>
    <property type="evidence" value="ECO:0007669"/>
    <property type="project" value="UniProtKB-SubCell"/>
</dbReference>
<proteinExistence type="inferred from homology"/>
<comment type="pathway">
    <text evidence="1 6">Protein modification; protein lipoylation via endogenous pathway; protein N(6)-(lipoyl)lysine from octanoyl-[acyl-carrier-protein]: step 1/2.</text>
</comment>
<evidence type="ECO:0000256" key="4">
    <source>
        <dbReference type="ARBA" id="ARBA00023315"/>
    </source>
</evidence>
<comment type="miscellaneous">
    <text evidence="6">In the reaction, the free carboxyl group of octanoic acid is attached via an amide linkage to the epsilon-amino group of a specific lysine residue of lipoyl domains of lipoate-dependent enzymes.</text>
</comment>
<gene>
    <name evidence="6" type="primary">lipB</name>
    <name evidence="8" type="ORF">C5O18_04240</name>
</gene>
<feature type="binding site" evidence="6">
    <location>
        <begin position="83"/>
        <end position="90"/>
    </location>
    <ligand>
        <name>substrate</name>
    </ligand>
</feature>
<comment type="catalytic activity">
    <reaction evidence="6">
        <text>octanoyl-[ACP] + L-lysyl-[protein] = N(6)-octanoyl-L-lysyl-[protein] + holo-[ACP] + H(+)</text>
        <dbReference type="Rhea" id="RHEA:17665"/>
        <dbReference type="Rhea" id="RHEA-COMP:9636"/>
        <dbReference type="Rhea" id="RHEA-COMP:9685"/>
        <dbReference type="Rhea" id="RHEA-COMP:9752"/>
        <dbReference type="Rhea" id="RHEA-COMP:9928"/>
        <dbReference type="ChEBI" id="CHEBI:15378"/>
        <dbReference type="ChEBI" id="CHEBI:29969"/>
        <dbReference type="ChEBI" id="CHEBI:64479"/>
        <dbReference type="ChEBI" id="CHEBI:78463"/>
        <dbReference type="ChEBI" id="CHEBI:78809"/>
        <dbReference type="EC" id="2.3.1.181"/>
    </reaction>
</comment>
<dbReference type="PANTHER" id="PTHR10993:SF7">
    <property type="entry name" value="LIPOYLTRANSFERASE 2, MITOCHONDRIAL-RELATED"/>
    <property type="match status" value="1"/>
</dbReference>
<dbReference type="Gene3D" id="3.30.930.10">
    <property type="entry name" value="Bira Bifunctional Protein, Domain 2"/>
    <property type="match status" value="1"/>
</dbReference>
<dbReference type="RefSeq" id="WP_105191757.1">
    <property type="nucleotide sequence ID" value="NZ_PTQZ01000068.1"/>
</dbReference>
<evidence type="ECO:0000256" key="3">
    <source>
        <dbReference type="ARBA" id="ARBA00022679"/>
    </source>
</evidence>
<keyword evidence="2 6" id="KW-0963">Cytoplasm</keyword>
<organism evidence="8 9">
    <name type="scientific">Amnimonas aquatica</name>
    <dbReference type="NCBI Taxonomy" id="2094561"/>
    <lineage>
        <taxon>Bacteria</taxon>
        <taxon>Pseudomonadati</taxon>
        <taxon>Pseudomonadota</taxon>
        <taxon>Gammaproteobacteria</taxon>
        <taxon>Moraxellales</taxon>
        <taxon>Moraxellaceae</taxon>
        <taxon>Amnimonas</taxon>
    </lineage>
</organism>
<comment type="subcellular location">
    <subcellularLocation>
        <location evidence="6">Cytoplasm</location>
    </subcellularLocation>
</comment>
<dbReference type="Pfam" id="PF21948">
    <property type="entry name" value="LplA-B_cat"/>
    <property type="match status" value="1"/>
</dbReference>
<dbReference type="UniPathway" id="UPA00538">
    <property type="reaction ID" value="UER00592"/>
</dbReference>
<comment type="similarity">
    <text evidence="6">Belongs to the LipB family.</text>
</comment>
<keyword evidence="3 6" id="KW-0808">Transferase</keyword>